<gene>
    <name evidence="1" type="ORF">J2Z64_003714</name>
</gene>
<dbReference type="PANTHER" id="PTHR34070:SF1">
    <property type="entry name" value="DNA ALKYLATION REPAIR PROTEIN"/>
    <property type="match status" value="1"/>
</dbReference>
<comment type="caution">
    <text evidence="1">The sequence shown here is derived from an EMBL/GenBank/DDBJ whole genome shotgun (WGS) entry which is preliminary data.</text>
</comment>
<name>A0A9X0YWP3_9BACI</name>
<dbReference type="EMBL" id="JAGGMB010000016">
    <property type="protein sequence ID" value="MBP2079416.1"/>
    <property type="molecule type" value="Genomic_DNA"/>
</dbReference>
<accession>A0A9X0YWP3</accession>
<evidence type="ECO:0000313" key="2">
    <source>
        <dbReference type="Proteomes" id="UP001138793"/>
    </source>
</evidence>
<dbReference type="Pfam" id="PF08713">
    <property type="entry name" value="DNA_alkylation"/>
    <property type="match status" value="1"/>
</dbReference>
<dbReference type="Proteomes" id="UP001138793">
    <property type="component" value="Unassembled WGS sequence"/>
</dbReference>
<dbReference type="SUPFAM" id="SSF48371">
    <property type="entry name" value="ARM repeat"/>
    <property type="match status" value="1"/>
</dbReference>
<sequence>MTDASSSYVQELINLYSKHTDVEFSRWSNDYFRNQFDFLGIRTPIRRKLTKQFIKDNGLPKKDKLKNVIFMLWDLPEREYQKAALDIIEMAKKDLNKEDMSWLSSLIVKKSWWDTVDVLSPHVMGYMFSIHNELIASYAEKWIEDGNIWLQRSAILYQLHYKDKTDEDRLFRYILRRADSDEFFVQKAIGWVLREYAKTRPESVRTFVSNHTLKPLSKREALKHL</sequence>
<proteinExistence type="predicted"/>
<keyword evidence="2" id="KW-1185">Reference proteome</keyword>
<dbReference type="RefSeq" id="WP_149473555.1">
    <property type="nucleotide sequence ID" value="NZ_JAGGMB010000016.1"/>
</dbReference>
<dbReference type="AlphaFoldDB" id="A0A9X0YWP3"/>
<dbReference type="CDD" id="cd07064">
    <property type="entry name" value="AlkD_like_1"/>
    <property type="match status" value="1"/>
</dbReference>
<organism evidence="1 2">
    <name type="scientific">Oceanobacillus polygoni</name>
    <dbReference type="NCBI Taxonomy" id="1235259"/>
    <lineage>
        <taxon>Bacteria</taxon>
        <taxon>Bacillati</taxon>
        <taxon>Bacillota</taxon>
        <taxon>Bacilli</taxon>
        <taxon>Bacillales</taxon>
        <taxon>Bacillaceae</taxon>
        <taxon>Oceanobacillus</taxon>
    </lineage>
</organism>
<dbReference type="InterPro" id="IPR016024">
    <property type="entry name" value="ARM-type_fold"/>
</dbReference>
<protein>
    <submittedName>
        <fullName evidence="1">3-methyladenine DNA glycosylase AlkD</fullName>
    </submittedName>
</protein>
<dbReference type="InterPro" id="IPR014825">
    <property type="entry name" value="DNA_alkylation"/>
</dbReference>
<evidence type="ECO:0000313" key="1">
    <source>
        <dbReference type="EMBL" id="MBP2079416.1"/>
    </source>
</evidence>
<dbReference type="OrthoDB" id="9775346at2"/>
<reference evidence="1" key="1">
    <citation type="submission" date="2021-03" db="EMBL/GenBank/DDBJ databases">
        <title>Genomic Encyclopedia of Type Strains, Phase IV (KMG-IV): sequencing the most valuable type-strain genomes for metagenomic binning, comparative biology and taxonomic classification.</title>
        <authorList>
            <person name="Goeker M."/>
        </authorList>
    </citation>
    <scope>NUCLEOTIDE SEQUENCE</scope>
    <source>
        <strain evidence="1">DSM 107338</strain>
    </source>
</reference>
<dbReference type="PANTHER" id="PTHR34070">
    <property type="entry name" value="ARMADILLO-TYPE FOLD"/>
    <property type="match status" value="1"/>
</dbReference>
<dbReference type="Gene3D" id="1.25.10.90">
    <property type="match status" value="1"/>
</dbReference>